<keyword evidence="2" id="KW-1185">Reference proteome</keyword>
<dbReference type="RefSeq" id="WP_109693474.1">
    <property type="nucleotide sequence ID" value="NZ_QGDD01000003.1"/>
</dbReference>
<proteinExistence type="predicted"/>
<dbReference type="OrthoDB" id="5193143at2"/>
<dbReference type="EMBL" id="QGDD01000003">
    <property type="protein sequence ID" value="PWN03385.1"/>
    <property type="molecule type" value="Genomic_DNA"/>
</dbReference>
<gene>
    <name evidence="1" type="ORF">DJ010_09800</name>
</gene>
<evidence type="ECO:0000313" key="1">
    <source>
        <dbReference type="EMBL" id="PWN03385.1"/>
    </source>
</evidence>
<reference evidence="1 2" key="1">
    <citation type="submission" date="2018-05" db="EMBL/GenBank/DDBJ databases">
        <title>Nocardioides silvaticus genome.</title>
        <authorList>
            <person name="Li C."/>
            <person name="Wang G."/>
        </authorList>
    </citation>
    <scope>NUCLEOTIDE SEQUENCE [LARGE SCALE GENOMIC DNA]</scope>
    <source>
        <strain evidence="1 2">CCTCC AB 2018079</strain>
    </source>
</reference>
<protein>
    <submittedName>
        <fullName evidence="1">Uncharacterized protein</fullName>
    </submittedName>
</protein>
<dbReference type="AlphaFoldDB" id="A0A316TK08"/>
<organism evidence="1 2">
    <name type="scientific">Nocardioides silvaticus</name>
    <dbReference type="NCBI Taxonomy" id="2201891"/>
    <lineage>
        <taxon>Bacteria</taxon>
        <taxon>Bacillati</taxon>
        <taxon>Actinomycetota</taxon>
        <taxon>Actinomycetes</taxon>
        <taxon>Propionibacteriales</taxon>
        <taxon>Nocardioidaceae</taxon>
        <taxon>Nocardioides</taxon>
    </lineage>
</organism>
<dbReference type="Proteomes" id="UP000245507">
    <property type="component" value="Unassembled WGS sequence"/>
</dbReference>
<name>A0A316TK08_9ACTN</name>
<comment type="caution">
    <text evidence="1">The sequence shown here is derived from an EMBL/GenBank/DDBJ whole genome shotgun (WGS) entry which is preliminary data.</text>
</comment>
<sequence>MAAVRPLPRTGEIFFDARGGDRSMRVSWHEEADLVVVSLWRDGACSGTFRLPAEDVPDLVDSLVDVLRRRGTPRTASLRHARAV</sequence>
<accession>A0A316TK08</accession>
<evidence type="ECO:0000313" key="2">
    <source>
        <dbReference type="Proteomes" id="UP000245507"/>
    </source>
</evidence>